<name>A0A9W4UFP8_9PLEO</name>
<dbReference type="Proteomes" id="UP001152607">
    <property type="component" value="Unassembled WGS sequence"/>
</dbReference>
<comment type="caution">
    <text evidence="1">The sequence shown here is derived from an EMBL/GenBank/DDBJ whole genome shotgun (WGS) entry which is preliminary data.</text>
</comment>
<sequence>MGRRSVWCCCRPYHRVGGVLAGTKPKAPSPIPRAAIVDTLVCDRYEDETLLFHMSNQDGPQQHVVSQPRSPLCRRRWSLCCLTLADPP</sequence>
<evidence type="ECO:0000313" key="2">
    <source>
        <dbReference type="Proteomes" id="UP001152607"/>
    </source>
</evidence>
<protein>
    <submittedName>
        <fullName evidence="1">Uncharacterized protein</fullName>
    </submittedName>
</protein>
<dbReference type="EMBL" id="CAOQHR010000006">
    <property type="protein sequence ID" value="CAI6335603.1"/>
    <property type="molecule type" value="Genomic_DNA"/>
</dbReference>
<evidence type="ECO:0000313" key="1">
    <source>
        <dbReference type="EMBL" id="CAI6335603.1"/>
    </source>
</evidence>
<reference evidence="1" key="1">
    <citation type="submission" date="2023-01" db="EMBL/GenBank/DDBJ databases">
        <authorList>
            <person name="Van Ghelder C."/>
            <person name="Rancurel C."/>
        </authorList>
    </citation>
    <scope>NUCLEOTIDE SEQUENCE</scope>
    <source>
        <strain evidence="1">CNCM I-4278</strain>
    </source>
</reference>
<gene>
    <name evidence="1" type="ORF">PDIGIT_LOCUS8687</name>
</gene>
<proteinExistence type="predicted"/>
<organism evidence="1 2">
    <name type="scientific">Periconia digitata</name>
    <dbReference type="NCBI Taxonomy" id="1303443"/>
    <lineage>
        <taxon>Eukaryota</taxon>
        <taxon>Fungi</taxon>
        <taxon>Dikarya</taxon>
        <taxon>Ascomycota</taxon>
        <taxon>Pezizomycotina</taxon>
        <taxon>Dothideomycetes</taxon>
        <taxon>Pleosporomycetidae</taxon>
        <taxon>Pleosporales</taxon>
        <taxon>Massarineae</taxon>
        <taxon>Periconiaceae</taxon>
        <taxon>Periconia</taxon>
    </lineage>
</organism>
<dbReference type="AlphaFoldDB" id="A0A9W4UFP8"/>
<accession>A0A9W4UFP8</accession>
<keyword evidence="2" id="KW-1185">Reference proteome</keyword>